<feature type="region of interest" description="Disordered" evidence="1">
    <location>
        <begin position="196"/>
        <end position="227"/>
    </location>
</feature>
<keyword evidence="6" id="KW-1185">Reference proteome</keyword>
<feature type="compositionally biased region" description="Polar residues" evidence="1">
    <location>
        <begin position="318"/>
        <end position="332"/>
    </location>
</feature>
<keyword evidence="2" id="KW-0472">Membrane</keyword>
<feature type="domain" description="EB" evidence="4">
    <location>
        <begin position="75"/>
        <end position="117"/>
    </location>
</feature>
<feature type="region of interest" description="Disordered" evidence="1">
    <location>
        <begin position="241"/>
        <end position="332"/>
    </location>
</feature>
<keyword evidence="2" id="KW-0812">Transmembrane</keyword>
<feature type="compositionally biased region" description="Basic and acidic residues" evidence="1">
    <location>
        <begin position="250"/>
        <end position="280"/>
    </location>
</feature>
<protein>
    <recommendedName>
        <fullName evidence="4">EB domain-containing protein</fullName>
    </recommendedName>
</protein>
<sequence>MLFGFASLLATSLLWSCCFGVASPQPPNGHQISPRMVESPQKCSMDDDCGDAELLTCDLELKVCKCREKYSVLSSAGSCLPARQLGEECVEDSQCRVFEKNASCEENSCVCDSGFYLLHDNNGSLCNPGKSAGGSGDYSTVSSGVDKNMIIVLAVLSIMFVGICVALHLFSKARFRNRRTIFNSPHPRLMHIKLGKRKKSSVRTHHLPPPPGQFIPRHHSFSGHHSPYPVARVAKTRSHECLRSALSRESSPKFERRPKTAPLAERESLPSSEDLDKKTPEPLQNGGLPSRLSEEECQPQAPGSPTVIITDADGAHTVVTSRATSPGSAVNV</sequence>
<dbReference type="InterPro" id="IPR006149">
    <property type="entry name" value="EB_dom"/>
</dbReference>
<feature type="signal peptide" evidence="3">
    <location>
        <begin position="1"/>
        <end position="24"/>
    </location>
</feature>
<evidence type="ECO:0000256" key="3">
    <source>
        <dbReference type="SAM" id="SignalP"/>
    </source>
</evidence>
<evidence type="ECO:0000256" key="1">
    <source>
        <dbReference type="SAM" id="MobiDB-lite"/>
    </source>
</evidence>
<organism evidence="5 6">
    <name type="scientific">Larinioides sclopetarius</name>
    <dbReference type="NCBI Taxonomy" id="280406"/>
    <lineage>
        <taxon>Eukaryota</taxon>
        <taxon>Metazoa</taxon>
        <taxon>Ecdysozoa</taxon>
        <taxon>Arthropoda</taxon>
        <taxon>Chelicerata</taxon>
        <taxon>Arachnida</taxon>
        <taxon>Araneae</taxon>
        <taxon>Araneomorphae</taxon>
        <taxon>Entelegynae</taxon>
        <taxon>Araneoidea</taxon>
        <taxon>Araneidae</taxon>
        <taxon>Larinioides</taxon>
    </lineage>
</organism>
<keyword evidence="2" id="KW-1133">Transmembrane helix</keyword>
<comment type="caution">
    <text evidence="5">The sequence shown here is derived from an EMBL/GenBank/DDBJ whole genome shotgun (WGS) entry which is preliminary data.</text>
</comment>
<keyword evidence="3" id="KW-0732">Signal</keyword>
<dbReference type="Pfam" id="PF01683">
    <property type="entry name" value="EB"/>
    <property type="match status" value="1"/>
</dbReference>
<evidence type="ECO:0000259" key="4">
    <source>
        <dbReference type="Pfam" id="PF01683"/>
    </source>
</evidence>
<proteinExistence type="predicted"/>
<dbReference type="AlphaFoldDB" id="A0AAV2AMC8"/>
<feature type="chain" id="PRO_5043875360" description="EB domain-containing protein" evidence="3">
    <location>
        <begin position="25"/>
        <end position="332"/>
    </location>
</feature>
<evidence type="ECO:0000313" key="5">
    <source>
        <dbReference type="EMBL" id="CAL1285084.1"/>
    </source>
</evidence>
<gene>
    <name evidence="5" type="ORF">LARSCL_LOCUS13514</name>
</gene>
<evidence type="ECO:0000256" key="2">
    <source>
        <dbReference type="SAM" id="Phobius"/>
    </source>
</evidence>
<reference evidence="5 6" key="1">
    <citation type="submission" date="2024-04" db="EMBL/GenBank/DDBJ databases">
        <authorList>
            <person name="Rising A."/>
            <person name="Reimegard J."/>
            <person name="Sonavane S."/>
            <person name="Akerstrom W."/>
            <person name="Nylinder S."/>
            <person name="Hedman E."/>
            <person name="Kallberg Y."/>
        </authorList>
    </citation>
    <scope>NUCLEOTIDE SEQUENCE [LARGE SCALE GENOMIC DNA]</scope>
</reference>
<accession>A0AAV2AMC8</accession>
<dbReference type="EMBL" id="CAXIEN010000187">
    <property type="protein sequence ID" value="CAL1285084.1"/>
    <property type="molecule type" value="Genomic_DNA"/>
</dbReference>
<evidence type="ECO:0000313" key="6">
    <source>
        <dbReference type="Proteomes" id="UP001497382"/>
    </source>
</evidence>
<dbReference type="Proteomes" id="UP001497382">
    <property type="component" value="Unassembled WGS sequence"/>
</dbReference>
<feature type="transmembrane region" description="Helical" evidence="2">
    <location>
        <begin position="149"/>
        <end position="170"/>
    </location>
</feature>
<feature type="compositionally biased region" description="Basic residues" evidence="1">
    <location>
        <begin position="196"/>
        <end position="206"/>
    </location>
</feature>
<name>A0AAV2AMC8_9ARAC</name>